<accession>A0A977KCN0</accession>
<dbReference type="AlphaFoldDB" id="A0A977KCN0"/>
<keyword evidence="1" id="KW-0812">Transmembrane</keyword>
<evidence type="ECO:0000256" key="1">
    <source>
        <dbReference type="SAM" id="Phobius"/>
    </source>
</evidence>
<proteinExistence type="predicted"/>
<keyword evidence="1" id="KW-1133">Transmembrane helix</keyword>
<dbReference type="KEGG" id="ipc:IPA_04920"/>
<keyword evidence="3" id="KW-1185">Reference proteome</keyword>
<dbReference type="Proteomes" id="UP001063698">
    <property type="component" value="Chromosome"/>
</dbReference>
<name>A0A977KCN0_9CREN</name>
<reference evidence="2" key="1">
    <citation type="submission" date="2013-11" db="EMBL/GenBank/DDBJ databases">
        <title>Comparative genomics of Ignicoccus.</title>
        <authorList>
            <person name="Podar M."/>
        </authorList>
    </citation>
    <scope>NUCLEOTIDE SEQUENCE</scope>
    <source>
        <strain evidence="2">DSM 13166</strain>
    </source>
</reference>
<organism evidence="2 3">
    <name type="scientific">Ignicoccus pacificus DSM 13166</name>
    <dbReference type="NCBI Taxonomy" id="940294"/>
    <lineage>
        <taxon>Archaea</taxon>
        <taxon>Thermoproteota</taxon>
        <taxon>Thermoprotei</taxon>
        <taxon>Desulfurococcales</taxon>
        <taxon>Desulfurococcaceae</taxon>
        <taxon>Ignicoccus</taxon>
    </lineage>
</organism>
<protein>
    <submittedName>
        <fullName evidence="2">Uncharacterized protein</fullName>
    </submittedName>
</protein>
<feature type="transmembrane region" description="Helical" evidence="1">
    <location>
        <begin position="12"/>
        <end position="34"/>
    </location>
</feature>
<dbReference type="EMBL" id="CP006868">
    <property type="protein sequence ID" value="UXD22451.1"/>
    <property type="molecule type" value="Genomic_DNA"/>
</dbReference>
<gene>
    <name evidence="2" type="ORF">IPA_04920</name>
</gene>
<keyword evidence="1" id="KW-0472">Membrane</keyword>
<evidence type="ECO:0000313" key="3">
    <source>
        <dbReference type="Proteomes" id="UP001063698"/>
    </source>
</evidence>
<sequence>MTKNPSADEMIAPSPLGALFCYFIELSVALVLIFSDNPTLPLLFSSLDFTIVRAFTLMYLVLTHKVNITLTLLPLISWSYHIIKEKGLCYPLLVGLKCCRSGGKPWIYILIRED</sequence>
<evidence type="ECO:0000313" key="2">
    <source>
        <dbReference type="EMBL" id="UXD22451.1"/>
    </source>
</evidence>